<dbReference type="InterPro" id="IPR023614">
    <property type="entry name" value="Porin_dom_sf"/>
</dbReference>
<evidence type="ECO:0000313" key="2">
    <source>
        <dbReference type="Proteomes" id="UP000247551"/>
    </source>
</evidence>
<name>A0A318UYE7_9GAMM</name>
<proteinExistence type="predicted"/>
<gene>
    <name evidence="1" type="ORF">DFP75_106158</name>
</gene>
<dbReference type="SUPFAM" id="SSF56935">
    <property type="entry name" value="Porins"/>
    <property type="match status" value="1"/>
</dbReference>
<dbReference type="Gene3D" id="2.40.160.10">
    <property type="entry name" value="Porin"/>
    <property type="match status" value="1"/>
</dbReference>
<organism evidence="1 2">
    <name type="scientific">Marinomonas alcarazii</name>
    <dbReference type="NCBI Taxonomy" id="491949"/>
    <lineage>
        <taxon>Bacteria</taxon>
        <taxon>Pseudomonadati</taxon>
        <taxon>Pseudomonadota</taxon>
        <taxon>Gammaproteobacteria</taxon>
        <taxon>Oceanospirillales</taxon>
        <taxon>Oceanospirillaceae</taxon>
        <taxon>Marinomonas</taxon>
    </lineage>
</organism>
<keyword evidence="2" id="KW-1185">Reference proteome</keyword>
<sequence length="393" mass="41627">MLLLPVYKDCTIWISGYALFCDIDPLIINITVNEQGGIHMLMKNKVAQAVIIAGLSSQGFALELGDFNGTQFSVGGYIKAEGVFNNPDESRSTFESSASQSRLNFTTSRQEGDHKLKGFIEGDFRGASSVFRLRHATLTVDHLTVGQTWTGQFYANAPFDTEMINFYGTGIGTVSGNGAVVRPDLVAHYAKGGLRLTAQDPLYSHANLPDLIAGYTHRTAEGHAYNVTLTGRDVDTTPSDTNDSESKFGAALSLAAKLKFGDTSVSVSGFSGTGAAIYAGWGYNGAAGTAGSAELDSNGDLLTITGFSAGIGHKVNDKLRANLRYGQVSTDASSLADDTLTITTANMIYTYLPGLDIGVELRDQSAATNGAASGSIVTRPAGQQVEIMAMYKF</sequence>
<comment type="caution">
    <text evidence="1">The sequence shown here is derived from an EMBL/GenBank/DDBJ whole genome shotgun (WGS) entry which is preliminary data.</text>
</comment>
<evidence type="ECO:0008006" key="3">
    <source>
        <dbReference type="Google" id="ProtNLM"/>
    </source>
</evidence>
<evidence type="ECO:0000313" key="1">
    <source>
        <dbReference type="EMBL" id="PYF80517.1"/>
    </source>
</evidence>
<dbReference type="AlphaFoldDB" id="A0A318UYE7"/>
<dbReference type="EMBL" id="QKLW01000006">
    <property type="protein sequence ID" value="PYF80517.1"/>
    <property type="molecule type" value="Genomic_DNA"/>
</dbReference>
<protein>
    <recommendedName>
        <fullName evidence="3">Porin</fullName>
    </recommendedName>
</protein>
<accession>A0A318UYE7</accession>
<dbReference type="Proteomes" id="UP000247551">
    <property type="component" value="Unassembled WGS sequence"/>
</dbReference>
<reference evidence="1 2" key="1">
    <citation type="submission" date="2018-06" db="EMBL/GenBank/DDBJ databases">
        <title>Genomic Encyclopedia of Type Strains, Phase III (KMG-III): the genomes of soil and plant-associated and newly described type strains.</title>
        <authorList>
            <person name="Whitman W."/>
        </authorList>
    </citation>
    <scope>NUCLEOTIDE SEQUENCE [LARGE SCALE GENOMIC DNA]</scope>
    <source>
        <strain evidence="1 2">CECT 7730</strain>
    </source>
</reference>